<protein>
    <submittedName>
        <fullName evidence="1">Uncharacterized protein</fullName>
    </submittedName>
</protein>
<reference evidence="1" key="1">
    <citation type="submission" date="2020-08" db="EMBL/GenBank/DDBJ databases">
        <title>Multicomponent nature underlies the extraordinary mechanical properties of spider dragline silk.</title>
        <authorList>
            <person name="Kono N."/>
            <person name="Nakamura H."/>
            <person name="Mori M."/>
            <person name="Yoshida Y."/>
            <person name="Ohtoshi R."/>
            <person name="Malay A.D."/>
            <person name="Moran D.A.P."/>
            <person name="Tomita M."/>
            <person name="Numata K."/>
            <person name="Arakawa K."/>
        </authorList>
    </citation>
    <scope>NUCLEOTIDE SEQUENCE</scope>
</reference>
<organism evidence="1 2">
    <name type="scientific">Nephila pilipes</name>
    <name type="common">Giant wood spider</name>
    <name type="synonym">Nephila maculata</name>
    <dbReference type="NCBI Taxonomy" id="299642"/>
    <lineage>
        <taxon>Eukaryota</taxon>
        <taxon>Metazoa</taxon>
        <taxon>Ecdysozoa</taxon>
        <taxon>Arthropoda</taxon>
        <taxon>Chelicerata</taxon>
        <taxon>Arachnida</taxon>
        <taxon>Araneae</taxon>
        <taxon>Araneomorphae</taxon>
        <taxon>Entelegynae</taxon>
        <taxon>Araneoidea</taxon>
        <taxon>Nephilidae</taxon>
        <taxon>Nephila</taxon>
    </lineage>
</organism>
<sequence>MEIEDDYLFTLAQGRSLLKNAVLGRMCQCCWLGNRLVVVSMTEIIYFRYESACSSGWRFCSWWAYRCEFNRQALFNSQSLNSRLVKLYQAVMLSGTKTGVIRFSAD</sequence>
<accession>A0A8X6TLT0</accession>
<evidence type="ECO:0000313" key="2">
    <source>
        <dbReference type="Proteomes" id="UP000887013"/>
    </source>
</evidence>
<comment type="caution">
    <text evidence="1">The sequence shown here is derived from an EMBL/GenBank/DDBJ whole genome shotgun (WGS) entry which is preliminary data.</text>
</comment>
<gene>
    <name evidence="1" type="ORF">NPIL_433271</name>
</gene>
<dbReference type="Proteomes" id="UP000887013">
    <property type="component" value="Unassembled WGS sequence"/>
</dbReference>
<name>A0A8X6TLT0_NEPPI</name>
<proteinExistence type="predicted"/>
<keyword evidence="2" id="KW-1185">Reference proteome</keyword>
<dbReference type="AlphaFoldDB" id="A0A8X6TLT0"/>
<evidence type="ECO:0000313" key="1">
    <source>
        <dbReference type="EMBL" id="GFT29116.1"/>
    </source>
</evidence>
<dbReference type="EMBL" id="BMAW01107388">
    <property type="protein sequence ID" value="GFT29116.1"/>
    <property type="molecule type" value="Genomic_DNA"/>
</dbReference>